<dbReference type="CDD" id="cd02020">
    <property type="entry name" value="CMPK"/>
    <property type="match status" value="1"/>
</dbReference>
<protein>
    <recommendedName>
        <fullName evidence="8">Cytidylate kinase</fullName>
        <shortName evidence="8">CK</shortName>
        <ecNumber evidence="8">2.7.4.25</ecNumber>
    </recommendedName>
    <alternativeName>
        <fullName evidence="8">Cytidine monophosphate kinase</fullName>
        <shortName evidence="8">CMP kinase</shortName>
    </alternativeName>
</protein>
<evidence type="ECO:0000256" key="7">
    <source>
        <dbReference type="ARBA" id="ARBA00048478"/>
    </source>
</evidence>
<feature type="binding site" evidence="8">
    <location>
        <begin position="25"/>
        <end position="33"/>
    </location>
    <ligand>
        <name>ATP</name>
        <dbReference type="ChEBI" id="CHEBI:30616"/>
    </ligand>
</feature>
<dbReference type="GO" id="GO:0005829">
    <property type="term" value="C:cytosol"/>
    <property type="evidence" value="ECO:0007669"/>
    <property type="project" value="TreeGrafter"/>
</dbReference>
<evidence type="ECO:0000313" key="10">
    <source>
        <dbReference type="EMBL" id="GGV05750.1"/>
    </source>
</evidence>
<comment type="subcellular location">
    <subcellularLocation>
        <location evidence="8">Cytoplasm</location>
    </subcellularLocation>
</comment>
<name>A0A8H9LZ66_KITAU</name>
<dbReference type="GO" id="GO:0036431">
    <property type="term" value="F:dCMP kinase activity"/>
    <property type="evidence" value="ECO:0007669"/>
    <property type="project" value="InterPro"/>
</dbReference>
<dbReference type="GO" id="GO:0005524">
    <property type="term" value="F:ATP binding"/>
    <property type="evidence" value="ECO:0007669"/>
    <property type="project" value="UniProtKB-UniRule"/>
</dbReference>
<dbReference type="EC" id="2.7.4.25" evidence="8"/>
<dbReference type="PANTHER" id="PTHR21299">
    <property type="entry name" value="CYTIDYLATE KINASE/PANTOATE-BETA-ALANINE LIGASE"/>
    <property type="match status" value="1"/>
</dbReference>
<dbReference type="InterPro" id="IPR027417">
    <property type="entry name" value="P-loop_NTPase"/>
</dbReference>
<feature type="domain" description="Cytidylate kinase" evidence="9">
    <location>
        <begin position="21"/>
        <end position="237"/>
    </location>
</feature>
<dbReference type="InterPro" id="IPR011994">
    <property type="entry name" value="Cytidylate_kinase_dom"/>
</dbReference>
<dbReference type="PANTHER" id="PTHR21299:SF2">
    <property type="entry name" value="CYTIDYLATE KINASE"/>
    <property type="match status" value="1"/>
</dbReference>
<keyword evidence="3 8" id="KW-0547">Nucleotide-binding</keyword>
<evidence type="ECO:0000256" key="2">
    <source>
        <dbReference type="ARBA" id="ARBA00022679"/>
    </source>
</evidence>
<keyword evidence="2 8" id="KW-0808">Transferase</keyword>
<dbReference type="NCBIfam" id="TIGR00017">
    <property type="entry name" value="cmk"/>
    <property type="match status" value="1"/>
</dbReference>
<dbReference type="GO" id="GO:0006220">
    <property type="term" value="P:pyrimidine nucleotide metabolic process"/>
    <property type="evidence" value="ECO:0007669"/>
    <property type="project" value="UniProtKB-UniRule"/>
</dbReference>
<comment type="catalytic activity">
    <reaction evidence="7 8">
        <text>CMP + ATP = CDP + ADP</text>
        <dbReference type="Rhea" id="RHEA:11600"/>
        <dbReference type="ChEBI" id="CHEBI:30616"/>
        <dbReference type="ChEBI" id="CHEBI:58069"/>
        <dbReference type="ChEBI" id="CHEBI:60377"/>
        <dbReference type="ChEBI" id="CHEBI:456216"/>
        <dbReference type="EC" id="2.7.4.25"/>
    </reaction>
</comment>
<evidence type="ECO:0000256" key="8">
    <source>
        <dbReference type="HAMAP-Rule" id="MF_00238"/>
    </source>
</evidence>
<gene>
    <name evidence="8 10" type="primary">cmk</name>
    <name evidence="10" type="ORF">GCM10010502_70830</name>
</gene>
<accession>A0A8H9LZ66</accession>
<evidence type="ECO:0000256" key="1">
    <source>
        <dbReference type="ARBA" id="ARBA00009427"/>
    </source>
</evidence>
<evidence type="ECO:0000256" key="4">
    <source>
        <dbReference type="ARBA" id="ARBA00022777"/>
    </source>
</evidence>
<dbReference type="InterPro" id="IPR003136">
    <property type="entry name" value="Cytidylate_kin"/>
</dbReference>
<comment type="caution">
    <text evidence="10">The sequence shown here is derived from an EMBL/GenBank/DDBJ whole genome shotgun (WGS) entry which is preliminary data.</text>
</comment>
<dbReference type="SUPFAM" id="SSF52540">
    <property type="entry name" value="P-loop containing nucleoside triphosphate hydrolases"/>
    <property type="match status" value="1"/>
</dbReference>
<evidence type="ECO:0000256" key="6">
    <source>
        <dbReference type="ARBA" id="ARBA00047615"/>
    </source>
</evidence>
<proteinExistence type="inferred from homology"/>
<evidence type="ECO:0000313" key="11">
    <source>
        <dbReference type="Proteomes" id="UP000610124"/>
    </source>
</evidence>
<evidence type="ECO:0000256" key="5">
    <source>
        <dbReference type="ARBA" id="ARBA00022840"/>
    </source>
</evidence>
<sequence length="245" mass="25378">MLRERFAPVDTADRAHAPVVVAIDGPSGSGKSTVSRAVAARLGLSFLDTGAMYRAMTWWMLANDVDVTDAEAVAVACGKPVIVSGTDADGPTITVDGQDVSGPIRGPEVTAQVSAVAAVPAVRARLVELQRGCAEVAERGIVAEGRDMGTVVFPQATVKVFLTASEAARAERRAAELRAKGVDEATIVAMAADLARRDAADSSRETAPLAQAADAVLVDTSELTLEQVIDRIAALVEERAGLSSV</sequence>
<evidence type="ECO:0000256" key="3">
    <source>
        <dbReference type="ARBA" id="ARBA00022741"/>
    </source>
</evidence>
<comment type="catalytic activity">
    <reaction evidence="6 8">
        <text>dCMP + ATP = dCDP + ADP</text>
        <dbReference type="Rhea" id="RHEA:25094"/>
        <dbReference type="ChEBI" id="CHEBI:30616"/>
        <dbReference type="ChEBI" id="CHEBI:57566"/>
        <dbReference type="ChEBI" id="CHEBI:58593"/>
        <dbReference type="ChEBI" id="CHEBI:456216"/>
        <dbReference type="EC" id="2.7.4.25"/>
    </reaction>
</comment>
<dbReference type="AlphaFoldDB" id="A0A8H9LZ66"/>
<dbReference type="EMBL" id="BMUB01000037">
    <property type="protein sequence ID" value="GGV05750.1"/>
    <property type="molecule type" value="Genomic_DNA"/>
</dbReference>
<comment type="similarity">
    <text evidence="1 8">Belongs to the cytidylate kinase family. Type 1 subfamily.</text>
</comment>
<keyword evidence="4 8" id="KW-0418">Kinase</keyword>
<dbReference type="Pfam" id="PF02224">
    <property type="entry name" value="Cytidylate_kin"/>
    <property type="match status" value="1"/>
</dbReference>
<dbReference type="Gene3D" id="3.40.50.300">
    <property type="entry name" value="P-loop containing nucleotide triphosphate hydrolases"/>
    <property type="match status" value="1"/>
</dbReference>
<organism evidence="10 11">
    <name type="scientific">Kitasatospora aureofaciens</name>
    <name type="common">Streptomyces aureofaciens</name>
    <dbReference type="NCBI Taxonomy" id="1894"/>
    <lineage>
        <taxon>Bacteria</taxon>
        <taxon>Bacillati</taxon>
        <taxon>Actinomycetota</taxon>
        <taxon>Actinomycetes</taxon>
        <taxon>Kitasatosporales</taxon>
        <taxon>Streptomycetaceae</taxon>
        <taxon>Kitasatospora</taxon>
    </lineage>
</organism>
<keyword evidence="5 8" id="KW-0067">ATP-binding</keyword>
<keyword evidence="8" id="KW-0963">Cytoplasm</keyword>
<reference evidence="10" key="1">
    <citation type="journal article" date="2014" name="Int. J. Syst. Evol. Microbiol.">
        <title>Complete genome sequence of Corynebacterium casei LMG S-19264T (=DSM 44701T), isolated from a smear-ripened cheese.</title>
        <authorList>
            <consortium name="US DOE Joint Genome Institute (JGI-PGF)"/>
            <person name="Walter F."/>
            <person name="Albersmeier A."/>
            <person name="Kalinowski J."/>
            <person name="Ruckert C."/>
        </authorList>
    </citation>
    <scope>NUCLEOTIDE SEQUENCE</scope>
    <source>
        <strain evidence="10">JCM 4434</strain>
    </source>
</reference>
<dbReference type="GO" id="GO:0015949">
    <property type="term" value="P:nucleobase-containing small molecule interconversion"/>
    <property type="evidence" value="ECO:0007669"/>
    <property type="project" value="TreeGrafter"/>
</dbReference>
<dbReference type="HAMAP" id="MF_00238">
    <property type="entry name" value="Cytidyl_kinase_type1"/>
    <property type="match status" value="1"/>
</dbReference>
<reference evidence="10" key="2">
    <citation type="submission" date="2020-09" db="EMBL/GenBank/DDBJ databases">
        <authorList>
            <person name="Sun Q."/>
            <person name="Ohkuma M."/>
        </authorList>
    </citation>
    <scope>NUCLEOTIDE SEQUENCE</scope>
    <source>
        <strain evidence="10">JCM 4434</strain>
    </source>
</reference>
<dbReference type="Proteomes" id="UP000610124">
    <property type="component" value="Unassembled WGS sequence"/>
</dbReference>
<evidence type="ECO:0000259" key="9">
    <source>
        <dbReference type="Pfam" id="PF02224"/>
    </source>
</evidence>